<evidence type="ECO:0000256" key="2">
    <source>
        <dbReference type="ARBA" id="ARBA00022898"/>
    </source>
</evidence>
<protein>
    <submittedName>
        <fullName evidence="4">Diaminopropionate ammonia-lyase</fullName>
    </submittedName>
</protein>
<evidence type="ECO:0000256" key="1">
    <source>
        <dbReference type="ARBA" id="ARBA00001933"/>
    </source>
</evidence>
<dbReference type="PANTHER" id="PTHR42937">
    <property type="match status" value="1"/>
</dbReference>
<dbReference type="GO" id="GO:0008838">
    <property type="term" value="F:diaminopropionate ammonia-lyase activity"/>
    <property type="evidence" value="ECO:0007669"/>
    <property type="project" value="InterPro"/>
</dbReference>
<organism evidence="4 5">
    <name type="scientific">Acetobacter tropicalis</name>
    <dbReference type="NCBI Taxonomy" id="104102"/>
    <lineage>
        <taxon>Bacteria</taxon>
        <taxon>Pseudomonadati</taxon>
        <taxon>Pseudomonadota</taxon>
        <taxon>Alphaproteobacteria</taxon>
        <taxon>Acetobacterales</taxon>
        <taxon>Acetobacteraceae</taxon>
        <taxon>Acetobacter</taxon>
    </lineage>
</organism>
<feature type="domain" description="Tryptophan synthase beta chain-like PALP" evidence="3">
    <location>
        <begin position="43"/>
        <end position="374"/>
    </location>
</feature>
<name>A0A291PDA1_9PROT</name>
<reference evidence="4 5" key="1">
    <citation type="submission" date="2017-08" db="EMBL/GenBank/DDBJ databases">
        <title>Complete Genome Sequence of Acetobacter tropicalis Oregon-R-modENCODE STRAIN BDGP1, an acetic acid bacterium isolated from Drosophila melanogaster gut.</title>
        <authorList>
            <person name="Wan K.H."/>
            <person name="Yu C."/>
            <person name="Park S."/>
            <person name="Hammonds A.S."/>
            <person name="Booth B.W."/>
            <person name="Celniker S.E."/>
        </authorList>
    </citation>
    <scope>NUCLEOTIDE SEQUENCE [LARGE SCALE GENOMIC DNA]</scope>
    <source>
        <strain evidence="4 5">BDGP1</strain>
    </source>
</reference>
<dbReference type="InterPro" id="IPR001926">
    <property type="entry name" value="TrpB-like_PALP"/>
</dbReference>
<dbReference type="Gene3D" id="3.40.50.1100">
    <property type="match status" value="3"/>
</dbReference>
<evidence type="ECO:0000313" key="5">
    <source>
        <dbReference type="Proteomes" id="UP000220394"/>
    </source>
</evidence>
<keyword evidence="4" id="KW-0456">Lyase</keyword>
<dbReference type="InterPro" id="IPR010081">
    <property type="entry name" value="DiNH2opropionate_NH3_lyase"/>
</dbReference>
<dbReference type="Proteomes" id="UP000220394">
    <property type="component" value="Chromosome"/>
</dbReference>
<gene>
    <name evidence="4" type="ORF">CIW82_00695</name>
</gene>
<dbReference type="CDD" id="cd00640">
    <property type="entry name" value="Trp-synth-beta_II"/>
    <property type="match status" value="1"/>
</dbReference>
<dbReference type="InterPro" id="IPR036052">
    <property type="entry name" value="TrpB-like_PALP_sf"/>
</dbReference>
<proteinExistence type="predicted"/>
<keyword evidence="2" id="KW-0663">Pyridoxal phosphate</keyword>
<dbReference type="NCBIfam" id="NF006058">
    <property type="entry name" value="PRK08206.1"/>
    <property type="match status" value="1"/>
</dbReference>
<dbReference type="SUPFAM" id="SSF53686">
    <property type="entry name" value="Tryptophan synthase beta subunit-like PLP-dependent enzymes"/>
    <property type="match status" value="1"/>
</dbReference>
<evidence type="ECO:0000259" key="3">
    <source>
        <dbReference type="Pfam" id="PF00291"/>
    </source>
</evidence>
<dbReference type="EMBL" id="CP022699">
    <property type="protein sequence ID" value="ATJ89459.1"/>
    <property type="molecule type" value="Genomic_DNA"/>
</dbReference>
<dbReference type="KEGG" id="ato:CIW82_00695"/>
<dbReference type="PANTHER" id="PTHR42937:SF1">
    <property type="entry name" value="DIAMINOPROPIONATE AMMONIA-LYASE"/>
    <property type="match status" value="1"/>
</dbReference>
<evidence type="ECO:0000313" key="4">
    <source>
        <dbReference type="EMBL" id="ATJ89459.1"/>
    </source>
</evidence>
<accession>A0A291PDA1</accession>
<dbReference type="RefSeq" id="WP_086896594.1">
    <property type="nucleotide sequence ID" value="NZ_CP022699.1"/>
</dbReference>
<dbReference type="NCBIfam" id="TIGR01747">
    <property type="entry name" value="diampropi_NH3ly"/>
    <property type="match status" value="1"/>
</dbReference>
<comment type="cofactor">
    <cofactor evidence="1">
        <name>pyridoxal 5'-phosphate</name>
        <dbReference type="ChEBI" id="CHEBI:597326"/>
    </cofactor>
</comment>
<sequence>MLTRSFLPRHFSAASPAALPPLPFPAGPEAAREALVSISAWPQYAHTPLLTLPGMAKKLGCGKLFYKQESERFGLGSFKALGGAYAVQRLLTRLITECTGEFPTTADLFSGKYGAITEAMTVCCATDGNHGKSVAWGASQLGCRSVIFVHETVTPLRAEAIAALGATVIRVPGNYDDAVRHAQKEATANGWFVVSDTSYPGYTEIPGWIMQGYSVIGKEARDQMAPVTPTHIFLQAGVGGFAAAIMTYFALSADGTLPRIIVVEPETAACLLASSKADTATTVTGDLETIMAGLACGEPSEIAWPAIHALSSAYIAIDDESVRETMRALAMGEDGDQPVVAGESGAAGLAGFREIMAQPGLRTALGLSDDSVVLVIGTEGATDPAMYRQIVRRDASEILV</sequence>
<dbReference type="GO" id="GO:0030170">
    <property type="term" value="F:pyridoxal phosphate binding"/>
    <property type="evidence" value="ECO:0007669"/>
    <property type="project" value="InterPro"/>
</dbReference>
<dbReference type="Pfam" id="PF00291">
    <property type="entry name" value="PALP"/>
    <property type="match status" value="1"/>
</dbReference>
<dbReference type="AlphaFoldDB" id="A0A291PDA1"/>